<dbReference type="RefSeq" id="WP_018590749.1">
    <property type="nucleotide sequence ID" value="NZ_CP117523.1"/>
</dbReference>
<keyword evidence="3" id="KW-1185">Reference proteome</keyword>
<evidence type="ECO:0000256" key="1">
    <source>
        <dbReference type="SAM" id="Phobius"/>
    </source>
</evidence>
<keyword evidence="1" id="KW-0472">Membrane</keyword>
<keyword evidence="1" id="KW-1133">Transmembrane helix</keyword>
<evidence type="ECO:0008006" key="4">
    <source>
        <dbReference type="Google" id="ProtNLM"/>
    </source>
</evidence>
<keyword evidence="1" id="KW-0812">Transmembrane</keyword>
<dbReference type="InterPro" id="IPR024422">
    <property type="entry name" value="Protein_unknown_function_OB"/>
</dbReference>
<evidence type="ECO:0000313" key="3">
    <source>
        <dbReference type="Proteomes" id="UP001348492"/>
    </source>
</evidence>
<dbReference type="Proteomes" id="UP001348492">
    <property type="component" value="Chromosome"/>
</dbReference>
<sequence>MKKLIRCSKLYYANDPKVDSIAIWILCSVGIITTLKDGYYMEILRYSTCTFVMALILWDYLIKGKKAKIEIEEGELLNDYNENEERADKKYCDKYIKLIGTVSHIEFDEYERIFIEMASDDKYCVEASAILANKKCIKYVESIHKGEKMIFYGNFLRDENRLLLDVKYLKLENGGA</sequence>
<proteinExistence type="predicted"/>
<name>A0ABZ2EVW1_9FIRM</name>
<accession>A0ABZ2EVW1</accession>
<evidence type="ECO:0000313" key="2">
    <source>
        <dbReference type="EMBL" id="WWD83782.1"/>
    </source>
</evidence>
<dbReference type="Pfam" id="PF12869">
    <property type="entry name" value="tRNA_anti-like"/>
    <property type="match status" value="1"/>
</dbReference>
<organism evidence="2 3">
    <name type="scientific">Terrisporobacter glycolicus ATCC 14880 = DSM 1288</name>
    <dbReference type="NCBI Taxonomy" id="1121315"/>
    <lineage>
        <taxon>Bacteria</taxon>
        <taxon>Bacillati</taxon>
        <taxon>Bacillota</taxon>
        <taxon>Clostridia</taxon>
        <taxon>Peptostreptococcales</taxon>
        <taxon>Peptostreptococcaceae</taxon>
        <taxon>Terrisporobacter</taxon>
    </lineage>
</organism>
<reference evidence="2 3" key="1">
    <citation type="journal article" date="2023" name="PLoS ONE">
        <title>Genome-based metabolic and phylogenomic analysis of three Terrisporobacter species.</title>
        <authorList>
            <person name="Boer T."/>
            <person name="Bengelsdorf F.R."/>
            <person name="Bomeke M."/>
            <person name="Daniel R."/>
            <person name="Poehlein A."/>
        </authorList>
    </citation>
    <scope>NUCLEOTIDE SEQUENCE [LARGE SCALE GENOMIC DNA]</scope>
    <source>
        <strain evidence="2 3">DSM 1288</strain>
    </source>
</reference>
<feature type="transmembrane region" description="Helical" evidence="1">
    <location>
        <begin position="43"/>
        <end position="62"/>
    </location>
</feature>
<protein>
    <recommendedName>
        <fullName evidence="4">Nucleic acid-binding domain protein</fullName>
    </recommendedName>
</protein>
<dbReference type="EMBL" id="CP117523">
    <property type="protein sequence ID" value="WWD83782.1"/>
    <property type="molecule type" value="Genomic_DNA"/>
</dbReference>
<gene>
    <name evidence="2" type="ORF">TEGL_21960</name>
</gene>